<keyword evidence="3" id="KW-1185">Reference proteome</keyword>
<evidence type="ECO:0000256" key="1">
    <source>
        <dbReference type="SAM" id="SignalP"/>
    </source>
</evidence>
<dbReference type="AlphaFoldDB" id="A0AAW0C1K1"/>
<evidence type="ECO:0000313" key="2">
    <source>
        <dbReference type="EMBL" id="KAK7032691.1"/>
    </source>
</evidence>
<reference evidence="2 3" key="1">
    <citation type="journal article" date="2024" name="J Genomics">
        <title>Draft genome sequencing and assembly of Favolaschia claudopus CIRM-BRFM 2984 isolated from oak limbs.</title>
        <authorList>
            <person name="Navarro D."/>
            <person name="Drula E."/>
            <person name="Chaduli D."/>
            <person name="Cazenave R."/>
            <person name="Ahrendt S."/>
            <person name="Wang J."/>
            <person name="Lipzen A."/>
            <person name="Daum C."/>
            <person name="Barry K."/>
            <person name="Grigoriev I.V."/>
            <person name="Favel A."/>
            <person name="Rosso M.N."/>
            <person name="Martin F."/>
        </authorList>
    </citation>
    <scope>NUCLEOTIDE SEQUENCE [LARGE SCALE GENOMIC DNA]</scope>
    <source>
        <strain evidence="2 3">CIRM-BRFM 2984</strain>
    </source>
</reference>
<sequence>MAIFSSSPLLSFLLPHLTGSMTTPSRPIPRCRHPTSSIRHPLLEPRAFWVGSSQYALCPIPPLLSASHLPSVSGYSSPWSEFPSHSPSQDCWSPFFNIFGDLAVSVQSLSSFKCTSCPSCFAIIGVFACNCFLMV</sequence>
<evidence type="ECO:0000313" key="3">
    <source>
        <dbReference type="Proteomes" id="UP001362999"/>
    </source>
</evidence>
<feature type="chain" id="PRO_5043664982" evidence="1">
    <location>
        <begin position="21"/>
        <end position="135"/>
    </location>
</feature>
<proteinExistence type="predicted"/>
<keyword evidence="1" id="KW-0732">Signal</keyword>
<protein>
    <submittedName>
        <fullName evidence="2">Uncharacterized protein</fullName>
    </submittedName>
</protein>
<name>A0AAW0C1K1_9AGAR</name>
<accession>A0AAW0C1K1</accession>
<dbReference type="EMBL" id="JAWWNJ010000023">
    <property type="protein sequence ID" value="KAK7032691.1"/>
    <property type="molecule type" value="Genomic_DNA"/>
</dbReference>
<gene>
    <name evidence="2" type="ORF">R3P38DRAFT_2918439</name>
</gene>
<comment type="caution">
    <text evidence="2">The sequence shown here is derived from an EMBL/GenBank/DDBJ whole genome shotgun (WGS) entry which is preliminary data.</text>
</comment>
<dbReference type="Proteomes" id="UP001362999">
    <property type="component" value="Unassembled WGS sequence"/>
</dbReference>
<organism evidence="2 3">
    <name type="scientific">Favolaschia claudopus</name>
    <dbReference type="NCBI Taxonomy" id="2862362"/>
    <lineage>
        <taxon>Eukaryota</taxon>
        <taxon>Fungi</taxon>
        <taxon>Dikarya</taxon>
        <taxon>Basidiomycota</taxon>
        <taxon>Agaricomycotina</taxon>
        <taxon>Agaricomycetes</taxon>
        <taxon>Agaricomycetidae</taxon>
        <taxon>Agaricales</taxon>
        <taxon>Marasmiineae</taxon>
        <taxon>Mycenaceae</taxon>
        <taxon>Favolaschia</taxon>
    </lineage>
</organism>
<feature type="signal peptide" evidence="1">
    <location>
        <begin position="1"/>
        <end position="20"/>
    </location>
</feature>
<feature type="non-terminal residue" evidence="2">
    <location>
        <position position="135"/>
    </location>
</feature>